<dbReference type="Gene3D" id="3.40.50.300">
    <property type="entry name" value="P-loop containing nucleotide triphosphate hydrolases"/>
    <property type="match status" value="1"/>
</dbReference>
<dbReference type="EMBL" id="JAHCQH010000015">
    <property type="protein sequence ID" value="MBS9477520.1"/>
    <property type="molecule type" value="Genomic_DNA"/>
</dbReference>
<evidence type="ECO:0000259" key="8">
    <source>
        <dbReference type="PROSITE" id="PS50893"/>
    </source>
</evidence>
<evidence type="ECO:0000256" key="2">
    <source>
        <dbReference type="ARBA" id="ARBA00022448"/>
    </source>
</evidence>
<evidence type="ECO:0000313" key="10">
    <source>
        <dbReference type="Proteomes" id="UP001166585"/>
    </source>
</evidence>
<dbReference type="NCBIfam" id="TIGR01189">
    <property type="entry name" value="ccmA"/>
    <property type="match status" value="1"/>
</dbReference>
<keyword evidence="7" id="KW-0472">Membrane</keyword>
<dbReference type="PANTHER" id="PTHR43499:SF1">
    <property type="entry name" value="ABC TRANSPORTER I FAMILY MEMBER 1"/>
    <property type="match status" value="1"/>
</dbReference>
<keyword evidence="3" id="KW-0547">Nucleotide-binding</keyword>
<dbReference type="InterPro" id="IPR027417">
    <property type="entry name" value="P-loop_NTPase"/>
</dbReference>
<evidence type="ECO:0000256" key="5">
    <source>
        <dbReference type="ARBA" id="ARBA00022840"/>
    </source>
</evidence>
<keyword evidence="4" id="KW-0201">Cytochrome c-type biogenesis</keyword>
<dbReference type="Pfam" id="PF00005">
    <property type="entry name" value="ABC_tran"/>
    <property type="match status" value="1"/>
</dbReference>
<keyword evidence="10" id="KW-1185">Reference proteome</keyword>
<feature type="domain" description="ABC transporter" evidence="8">
    <location>
        <begin position="3"/>
        <end position="216"/>
    </location>
</feature>
<dbReference type="InterPro" id="IPR017871">
    <property type="entry name" value="ABC_transporter-like_CS"/>
</dbReference>
<dbReference type="SUPFAM" id="SSF52540">
    <property type="entry name" value="P-loop containing nucleoside triphosphate hydrolases"/>
    <property type="match status" value="1"/>
</dbReference>
<evidence type="ECO:0000256" key="7">
    <source>
        <dbReference type="ARBA" id="ARBA00023136"/>
    </source>
</evidence>
<dbReference type="GO" id="GO:0005524">
    <property type="term" value="F:ATP binding"/>
    <property type="evidence" value="ECO:0007669"/>
    <property type="project" value="UniProtKB-KW"/>
</dbReference>
<evidence type="ECO:0000256" key="4">
    <source>
        <dbReference type="ARBA" id="ARBA00022748"/>
    </source>
</evidence>
<sequence>MRLVVERLGCRRGARQLFQQLDFTVETGTALVVTGPNGTGKSSLLRLLAGLARPDSGTVRLEGAAEPETFAEEVHYLGHLDAHKAALTAAENLRFWRDMLGHPGLSVGAAMDEVGLGGLEGLPVAVLSAGQKRRLALARLLVAQRPLWLLDEPTTALDVAAQARFAELARAHVAQGGLIVAATHAPLDLPAARLDLGAYRPARPAAPLADLESEPEQ</sequence>
<dbReference type="InterPro" id="IPR005895">
    <property type="entry name" value="ABC_transptr_haem_export_CcmA"/>
</dbReference>
<reference evidence="9" key="1">
    <citation type="submission" date="2021-05" db="EMBL/GenBank/DDBJ databases">
        <authorList>
            <person name="Sun Q."/>
            <person name="Inoue M."/>
        </authorList>
    </citation>
    <scope>NUCLEOTIDE SEQUENCE</scope>
    <source>
        <strain evidence="9">VKM B-3255</strain>
    </source>
</reference>
<evidence type="ECO:0000256" key="1">
    <source>
        <dbReference type="ARBA" id="ARBA00005417"/>
    </source>
</evidence>
<gene>
    <name evidence="9" type="primary">ccmA</name>
    <name evidence="9" type="ORF">KIP89_10410</name>
</gene>
<keyword evidence="5 9" id="KW-0067">ATP-binding</keyword>
<dbReference type="SMART" id="SM00382">
    <property type="entry name" value="AAA"/>
    <property type="match status" value="1"/>
</dbReference>
<name>A0ABS5R772_9HYPH</name>
<keyword evidence="6" id="KW-1278">Translocase</keyword>
<organism evidence="9 10">
    <name type="scientific">Ancylobacter radicis</name>
    <dbReference type="NCBI Taxonomy" id="2836179"/>
    <lineage>
        <taxon>Bacteria</taxon>
        <taxon>Pseudomonadati</taxon>
        <taxon>Pseudomonadota</taxon>
        <taxon>Alphaproteobacteria</taxon>
        <taxon>Hyphomicrobiales</taxon>
        <taxon>Xanthobacteraceae</taxon>
        <taxon>Ancylobacter</taxon>
    </lineage>
</organism>
<comment type="caution">
    <text evidence="9">The sequence shown here is derived from an EMBL/GenBank/DDBJ whole genome shotgun (WGS) entry which is preliminary data.</text>
</comment>
<protein>
    <submittedName>
        <fullName evidence="9">Heme ABC exporter ATP-binding protein CcmA</fullName>
    </submittedName>
</protein>
<evidence type="ECO:0000256" key="6">
    <source>
        <dbReference type="ARBA" id="ARBA00022967"/>
    </source>
</evidence>
<keyword evidence="2" id="KW-0813">Transport</keyword>
<dbReference type="Proteomes" id="UP001166585">
    <property type="component" value="Unassembled WGS sequence"/>
</dbReference>
<dbReference type="InterPro" id="IPR003439">
    <property type="entry name" value="ABC_transporter-like_ATP-bd"/>
</dbReference>
<accession>A0ABS5R772</accession>
<dbReference type="RefSeq" id="WP_213755281.1">
    <property type="nucleotide sequence ID" value="NZ_JAHCQH010000015.1"/>
</dbReference>
<dbReference type="PROSITE" id="PS50893">
    <property type="entry name" value="ABC_TRANSPORTER_2"/>
    <property type="match status" value="1"/>
</dbReference>
<dbReference type="PANTHER" id="PTHR43499">
    <property type="entry name" value="ABC TRANSPORTER I FAMILY MEMBER 1"/>
    <property type="match status" value="1"/>
</dbReference>
<proteinExistence type="inferred from homology"/>
<dbReference type="InterPro" id="IPR003593">
    <property type="entry name" value="AAA+_ATPase"/>
</dbReference>
<comment type="similarity">
    <text evidence="1">Belongs to the ABC transporter superfamily.</text>
</comment>
<evidence type="ECO:0000256" key="3">
    <source>
        <dbReference type="ARBA" id="ARBA00022741"/>
    </source>
</evidence>
<evidence type="ECO:0000313" key="9">
    <source>
        <dbReference type="EMBL" id="MBS9477520.1"/>
    </source>
</evidence>
<dbReference type="NCBIfam" id="NF010061">
    <property type="entry name" value="PRK13538.1"/>
    <property type="match status" value="1"/>
</dbReference>
<dbReference type="PROSITE" id="PS00211">
    <property type="entry name" value="ABC_TRANSPORTER_1"/>
    <property type="match status" value="1"/>
</dbReference>